<evidence type="ECO:0000313" key="11">
    <source>
        <dbReference type="Proteomes" id="UP000019678"/>
    </source>
</evidence>
<evidence type="ECO:0000313" key="10">
    <source>
        <dbReference type="EMBL" id="EYF01007.1"/>
    </source>
</evidence>
<dbReference type="InterPro" id="IPR056179">
    <property type="entry name" value="DHQS_C"/>
</dbReference>
<dbReference type="PIRSF" id="PIRSF001455">
    <property type="entry name" value="DHQ_synth"/>
    <property type="match status" value="1"/>
</dbReference>
<dbReference type="eggNOG" id="COG0337">
    <property type="taxonomic scope" value="Bacteria"/>
</dbReference>
<organism evidence="10 11">
    <name type="scientific">Chondromyces apiculatus DSM 436</name>
    <dbReference type="NCBI Taxonomy" id="1192034"/>
    <lineage>
        <taxon>Bacteria</taxon>
        <taxon>Pseudomonadati</taxon>
        <taxon>Myxococcota</taxon>
        <taxon>Polyangia</taxon>
        <taxon>Polyangiales</taxon>
        <taxon>Polyangiaceae</taxon>
        <taxon>Chondromyces</taxon>
    </lineage>
</organism>
<dbReference type="GO" id="GO:0009073">
    <property type="term" value="P:aromatic amino acid family biosynthetic process"/>
    <property type="evidence" value="ECO:0007669"/>
    <property type="project" value="InterPro"/>
</dbReference>
<dbReference type="Pfam" id="PF01761">
    <property type="entry name" value="DHQ_synthase"/>
    <property type="match status" value="1"/>
</dbReference>
<dbReference type="InterPro" id="IPR050071">
    <property type="entry name" value="Dehydroquinate_synthase"/>
</dbReference>
<evidence type="ECO:0000259" key="8">
    <source>
        <dbReference type="Pfam" id="PF01761"/>
    </source>
</evidence>
<dbReference type="Gene3D" id="3.40.50.1970">
    <property type="match status" value="1"/>
</dbReference>
<dbReference type="PANTHER" id="PTHR43622:SF3">
    <property type="entry name" value="2-EPI-5-EPI-VALIOLONE SYNTHASE"/>
    <property type="match status" value="1"/>
</dbReference>
<dbReference type="GO" id="GO:0046872">
    <property type="term" value="F:metal ion binding"/>
    <property type="evidence" value="ECO:0007669"/>
    <property type="project" value="UniProtKB-KW"/>
</dbReference>
<evidence type="ECO:0000256" key="4">
    <source>
        <dbReference type="ARBA" id="ARBA00022741"/>
    </source>
</evidence>
<proteinExistence type="predicted"/>
<evidence type="ECO:0000259" key="9">
    <source>
        <dbReference type="Pfam" id="PF24621"/>
    </source>
</evidence>
<dbReference type="EMBL" id="ASRX01000092">
    <property type="protein sequence ID" value="EYF01007.1"/>
    <property type="molecule type" value="Genomic_DNA"/>
</dbReference>
<dbReference type="STRING" id="1192034.CAP_8794"/>
<accession>A0A017SW78</accession>
<reference evidence="10 11" key="1">
    <citation type="submission" date="2013-05" db="EMBL/GenBank/DDBJ databases">
        <title>Genome assembly of Chondromyces apiculatus DSM 436.</title>
        <authorList>
            <person name="Sharma G."/>
            <person name="Khatri I."/>
            <person name="Kaur C."/>
            <person name="Mayilraj S."/>
            <person name="Subramanian S."/>
        </authorList>
    </citation>
    <scope>NUCLEOTIDE SEQUENCE [LARGE SCALE GENOMIC DNA]</scope>
    <source>
        <strain evidence="10 11">DSM 436</strain>
    </source>
</reference>
<keyword evidence="7" id="KW-0170">Cobalt</keyword>
<name>A0A017SW78_9BACT</name>
<evidence type="ECO:0000256" key="5">
    <source>
        <dbReference type="ARBA" id="ARBA00023027"/>
    </source>
</evidence>
<dbReference type="InterPro" id="IPR030960">
    <property type="entry name" value="DHQS/DOIS_N"/>
</dbReference>
<protein>
    <submittedName>
        <fullName evidence="10">3-dehydroquinate synthase</fullName>
    </submittedName>
</protein>
<evidence type="ECO:0000256" key="7">
    <source>
        <dbReference type="ARBA" id="ARBA00023285"/>
    </source>
</evidence>
<comment type="caution">
    <text evidence="10">The sequence shown here is derived from an EMBL/GenBank/DDBJ whole genome shotgun (WGS) entry which is preliminary data.</text>
</comment>
<dbReference type="Gene3D" id="1.20.1090.10">
    <property type="entry name" value="Dehydroquinate synthase-like - alpha domain"/>
    <property type="match status" value="1"/>
</dbReference>
<feature type="domain" description="3-dehydroquinate synthase C-terminal" evidence="9">
    <location>
        <begin position="191"/>
        <end position="327"/>
    </location>
</feature>
<comment type="cofactor">
    <cofactor evidence="1">
        <name>NAD(+)</name>
        <dbReference type="ChEBI" id="CHEBI:57540"/>
    </cofactor>
</comment>
<dbReference type="GO" id="GO:0017000">
    <property type="term" value="P:antibiotic biosynthetic process"/>
    <property type="evidence" value="ECO:0007669"/>
    <property type="project" value="InterPro"/>
</dbReference>
<feature type="domain" description="3-dehydroquinate synthase N-terminal" evidence="8">
    <location>
        <begin position="77"/>
        <end position="186"/>
    </location>
</feature>
<dbReference type="AlphaFoldDB" id="A0A017SW78"/>
<dbReference type="RefSeq" id="WP_044250119.1">
    <property type="nucleotide sequence ID" value="NZ_ASRX01000092.1"/>
</dbReference>
<keyword evidence="6" id="KW-0456">Lyase</keyword>
<dbReference type="PANTHER" id="PTHR43622">
    <property type="entry name" value="3-DEHYDROQUINATE SYNTHASE"/>
    <property type="match status" value="1"/>
</dbReference>
<comment type="cofactor">
    <cofactor evidence="2">
        <name>Co(2+)</name>
        <dbReference type="ChEBI" id="CHEBI:48828"/>
    </cofactor>
</comment>
<dbReference type="GO" id="GO:0000166">
    <property type="term" value="F:nucleotide binding"/>
    <property type="evidence" value="ECO:0007669"/>
    <property type="project" value="UniProtKB-KW"/>
</dbReference>
<dbReference type="Proteomes" id="UP000019678">
    <property type="component" value="Unassembled WGS sequence"/>
</dbReference>
<keyword evidence="3" id="KW-0479">Metal-binding</keyword>
<keyword evidence="4" id="KW-0547">Nucleotide-binding</keyword>
<keyword evidence="5" id="KW-0520">NAD</keyword>
<evidence type="ECO:0000256" key="3">
    <source>
        <dbReference type="ARBA" id="ARBA00022723"/>
    </source>
</evidence>
<dbReference type="Pfam" id="PF24621">
    <property type="entry name" value="DHQS_C"/>
    <property type="match status" value="1"/>
</dbReference>
<sequence length="388" mass="42280">MNTTQEQLTDIHTMRCTSKRSYDVQIAHRVLDPDNDALARRIGGRRALVVTTPSVARLHGEALQGYLARHAPDTDVVTLECSEDHKSLRLVARLCHEAQQRGLDRKAVLVGLGGGVCTDVVSVAASAIRRGVACIRVPTTLIGQIDAGIGVKGAVNFAGKKSFFGCFYPPEAVLIDPAFLATLPQAFLRYGLAEIVKMALVRDRELFELVEAHHSALLRSNFAEPPHEGERVIWLSAKRMLEELQTNPYEDQTYQRLVDLGHTFSPLLEAACDFTMHHGQAVAIDLALTVTLAEALGVLSGAERDRVVRLLRQSGLPTTSRLLTSELCREALREAARHRGSALNLVLPVAIGKASFLERVEDLPPEALDAAVARLAQEAAAEIAEGWS</sequence>
<evidence type="ECO:0000256" key="1">
    <source>
        <dbReference type="ARBA" id="ARBA00001911"/>
    </source>
</evidence>
<evidence type="ECO:0000256" key="2">
    <source>
        <dbReference type="ARBA" id="ARBA00001941"/>
    </source>
</evidence>
<evidence type="ECO:0000256" key="6">
    <source>
        <dbReference type="ARBA" id="ARBA00023239"/>
    </source>
</evidence>
<dbReference type="InterPro" id="IPR030963">
    <property type="entry name" value="DHQ_synth_fam"/>
</dbReference>
<dbReference type="OrthoDB" id="9806583at2"/>
<keyword evidence="11" id="KW-1185">Reference proteome</keyword>
<dbReference type="CDD" id="cd08199">
    <property type="entry name" value="EEVS"/>
    <property type="match status" value="1"/>
</dbReference>
<gene>
    <name evidence="10" type="ORF">CAP_8794</name>
</gene>
<dbReference type="GO" id="GO:0003856">
    <property type="term" value="F:3-dehydroquinate synthase activity"/>
    <property type="evidence" value="ECO:0007669"/>
    <property type="project" value="TreeGrafter"/>
</dbReference>
<dbReference type="InterPro" id="IPR035872">
    <property type="entry name" value="EEVS-like"/>
</dbReference>
<dbReference type="SUPFAM" id="SSF56796">
    <property type="entry name" value="Dehydroquinate synthase-like"/>
    <property type="match status" value="1"/>
</dbReference>